<name>A0AB34G4H0_9HYPO</name>
<gene>
    <name evidence="2" type="ORF">O9K51_00479</name>
</gene>
<evidence type="ECO:0000313" key="3">
    <source>
        <dbReference type="Proteomes" id="UP001163105"/>
    </source>
</evidence>
<dbReference type="EMBL" id="JAQHRD010000001">
    <property type="protein sequence ID" value="KAJ6445716.1"/>
    <property type="molecule type" value="Genomic_DNA"/>
</dbReference>
<dbReference type="AlphaFoldDB" id="A0AB34G4H0"/>
<feature type="chain" id="PRO_5044339028" evidence="1">
    <location>
        <begin position="18"/>
        <end position="218"/>
    </location>
</feature>
<proteinExistence type="predicted"/>
<dbReference type="PANTHER" id="PTHR35605:SF1">
    <property type="entry name" value="ECP2 EFFECTOR PROTEIN DOMAIN-CONTAINING PROTEIN-RELATED"/>
    <property type="match status" value="1"/>
</dbReference>
<keyword evidence="1" id="KW-0732">Signal</keyword>
<evidence type="ECO:0000313" key="2">
    <source>
        <dbReference type="EMBL" id="KAJ6445716.1"/>
    </source>
</evidence>
<comment type="caution">
    <text evidence="2">The sequence shown here is derived from an EMBL/GenBank/DDBJ whole genome shotgun (WGS) entry which is preliminary data.</text>
</comment>
<reference evidence="2" key="1">
    <citation type="submission" date="2023-01" db="EMBL/GenBank/DDBJ databases">
        <title>The growth and conidiation of Purpureocillium lavendulum are regulated by nitrogen source and histone H3K14 acetylation.</title>
        <authorList>
            <person name="Tang P."/>
            <person name="Han J."/>
            <person name="Zhang C."/>
            <person name="Tang P."/>
            <person name="Qi F."/>
            <person name="Zhang K."/>
            <person name="Liang L."/>
        </authorList>
    </citation>
    <scope>NUCLEOTIDE SEQUENCE</scope>
    <source>
        <strain evidence="2">YMF1.00683</strain>
    </source>
</reference>
<keyword evidence="3" id="KW-1185">Reference proteome</keyword>
<protein>
    <submittedName>
        <fullName evidence="2">Protein translocation complex subunit SSS1</fullName>
    </submittedName>
</protein>
<feature type="signal peptide" evidence="1">
    <location>
        <begin position="1"/>
        <end position="17"/>
    </location>
</feature>
<accession>A0AB34G4H0</accession>
<dbReference type="PANTHER" id="PTHR35605">
    <property type="entry name" value="ECP2 EFFECTOR PROTEIN DOMAIN-CONTAINING PROTEIN-RELATED"/>
    <property type="match status" value="1"/>
</dbReference>
<organism evidence="2 3">
    <name type="scientific">Purpureocillium lavendulum</name>
    <dbReference type="NCBI Taxonomy" id="1247861"/>
    <lineage>
        <taxon>Eukaryota</taxon>
        <taxon>Fungi</taxon>
        <taxon>Dikarya</taxon>
        <taxon>Ascomycota</taxon>
        <taxon>Pezizomycotina</taxon>
        <taxon>Sordariomycetes</taxon>
        <taxon>Hypocreomycetidae</taxon>
        <taxon>Hypocreales</taxon>
        <taxon>Ophiocordycipitaceae</taxon>
        <taxon>Purpureocillium</taxon>
    </lineage>
</organism>
<sequence>MRLVAALALVSMTKGVAVSLTACVRRQVLGLAVHDLPLREVFPTWHVEVRSGESISVTGTVQDVHRRLAELNPGWEAEAKARRANDSGVERRGKNSGWPADANIVCSAASLPGDGEPGIWTTILSDAINYLSNAVSSPVSGPGPGTCNRVSCEWDTAVWWCNDRPRVMVMPDITWISDGLRIIKKRNACHEQRSAQIFNPSSWNVIIGGGINGQQVHC</sequence>
<evidence type="ECO:0000256" key="1">
    <source>
        <dbReference type="SAM" id="SignalP"/>
    </source>
</evidence>
<dbReference type="Proteomes" id="UP001163105">
    <property type="component" value="Unassembled WGS sequence"/>
</dbReference>